<protein>
    <recommendedName>
        <fullName evidence="4">Pectinacetylesterase</fullName>
    </recommendedName>
</protein>
<organism evidence="2 3">
    <name type="scientific">Sandaracinus amylolyticus</name>
    <dbReference type="NCBI Taxonomy" id="927083"/>
    <lineage>
        <taxon>Bacteria</taxon>
        <taxon>Pseudomonadati</taxon>
        <taxon>Myxococcota</taxon>
        <taxon>Polyangia</taxon>
        <taxon>Polyangiales</taxon>
        <taxon>Sandaracinaceae</taxon>
        <taxon>Sandaracinus</taxon>
    </lineage>
</organism>
<dbReference type="PANTHER" id="PTHR21562">
    <property type="entry name" value="NOTUM-RELATED"/>
    <property type="match status" value="1"/>
</dbReference>
<evidence type="ECO:0000256" key="1">
    <source>
        <dbReference type="SAM" id="SignalP"/>
    </source>
</evidence>
<dbReference type="PROSITE" id="PS51257">
    <property type="entry name" value="PROKAR_LIPOPROTEIN"/>
    <property type="match status" value="1"/>
</dbReference>
<dbReference type="STRING" id="927083.DB32_007068"/>
<keyword evidence="3" id="KW-1185">Reference proteome</keyword>
<dbReference type="EMBL" id="CP011125">
    <property type="protein sequence ID" value="AKF09919.1"/>
    <property type="molecule type" value="Genomic_DNA"/>
</dbReference>
<dbReference type="RefSeq" id="WP_053236924.1">
    <property type="nucleotide sequence ID" value="NZ_CP011125.1"/>
</dbReference>
<keyword evidence="1" id="KW-0732">Signal</keyword>
<gene>
    <name evidence="2" type="ORF">DB32_007068</name>
</gene>
<evidence type="ECO:0000313" key="3">
    <source>
        <dbReference type="Proteomes" id="UP000034883"/>
    </source>
</evidence>
<feature type="signal peptide" evidence="1">
    <location>
        <begin position="1"/>
        <end position="21"/>
    </location>
</feature>
<dbReference type="Proteomes" id="UP000034883">
    <property type="component" value="Chromosome"/>
</dbReference>
<proteinExistence type="predicted"/>
<reference evidence="2 3" key="1">
    <citation type="submission" date="2015-03" db="EMBL/GenBank/DDBJ databases">
        <title>Genome assembly of Sandaracinus amylolyticus DSM 53668.</title>
        <authorList>
            <person name="Sharma G."/>
            <person name="Subramanian S."/>
        </authorList>
    </citation>
    <scope>NUCLEOTIDE SEQUENCE [LARGE SCALE GENOMIC DNA]</scope>
    <source>
        <strain evidence="2 3">DSM 53668</strain>
    </source>
</reference>
<dbReference type="PANTHER" id="PTHR21562:SF83">
    <property type="entry name" value="PECTIN ACETYLESTERASE 4"/>
    <property type="match status" value="1"/>
</dbReference>
<accession>A0A0F6SH68</accession>
<dbReference type="InterPro" id="IPR004963">
    <property type="entry name" value="PAE/NOTUM"/>
</dbReference>
<dbReference type="KEGG" id="samy:DB32_007068"/>
<dbReference type="OrthoDB" id="9802991at2"/>
<evidence type="ECO:0000313" key="2">
    <source>
        <dbReference type="EMBL" id="AKF09919.1"/>
    </source>
</evidence>
<name>A0A0F6SH68_9BACT</name>
<sequence length="407" mass="43343">MTRRIASLVLSSLSLSLFACGGDDAPSDVIDAAMQDVDAGTGPADDGGRAYRDAGPIVVPDPGACETWGLDDEGDAITGLEEGTWTFVPFPDAHCMNGSSTGIGVNLAPGGSDRLVIYLEGGGACFDSITCSGVAGINGFDGDDLAGSSGQISNYGIFRRGDEANPMRDWNYVYVPYCTGDAHAGTNPDGFEGREQVGFDNVHEYLRRLVPTFRESELVLLTGASAGGLGAFANFDQVQQAFGCTPVHMLDDSGPVLDDEYLRPCLQSIARDYWGLAVPADCTACTADDGGGLSAVWTYLALKYPDRRFGFLSSTADRTFRTFFGYGLSPRCNFPQSMSAAMFEEGVIDLRDRILGPHDNFRTFYQEGDFHTFVGRSLGSVSQDGTTLGAWVGQLIDGDEAWSNVGP</sequence>
<evidence type="ECO:0008006" key="4">
    <source>
        <dbReference type="Google" id="ProtNLM"/>
    </source>
</evidence>
<dbReference type="GO" id="GO:0016787">
    <property type="term" value="F:hydrolase activity"/>
    <property type="evidence" value="ECO:0007669"/>
    <property type="project" value="InterPro"/>
</dbReference>
<dbReference type="AlphaFoldDB" id="A0A0F6SH68"/>
<dbReference type="Pfam" id="PF03283">
    <property type="entry name" value="PAE"/>
    <property type="match status" value="1"/>
</dbReference>
<feature type="chain" id="PRO_5002509553" description="Pectinacetylesterase" evidence="1">
    <location>
        <begin position="22"/>
        <end position="407"/>
    </location>
</feature>